<dbReference type="InterPro" id="IPR009081">
    <property type="entry name" value="PP-bd_ACP"/>
</dbReference>
<evidence type="ECO:0000256" key="2">
    <source>
        <dbReference type="ARBA" id="ARBA00022553"/>
    </source>
</evidence>
<sequence>MSILLAPSLQEQVVYHIQQRTRLPLSKLKPAAHLYQDLGLDTLQVVEIIWDLEKRFRVEIPDNVPLQTVGDFIQFLETTKK</sequence>
<keyword evidence="1" id="KW-0596">Phosphopantetheine</keyword>
<dbReference type="EMBL" id="CP047897">
    <property type="protein sequence ID" value="QHL89268.1"/>
    <property type="molecule type" value="Genomic_DNA"/>
</dbReference>
<gene>
    <name evidence="4" type="ORF">GU926_18245</name>
</gene>
<dbReference type="InterPro" id="IPR036736">
    <property type="entry name" value="ACP-like_sf"/>
</dbReference>
<keyword evidence="2" id="KW-0597">Phosphoprotein</keyword>
<dbReference type="PANTHER" id="PTHR20863">
    <property type="entry name" value="ACYL CARRIER PROTEIN"/>
    <property type="match status" value="1"/>
</dbReference>
<dbReference type="AlphaFoldDB" id="A0A6P1P4L1"/>
<dbReference type="Pfam" id="PF00550">
    <property type="entry name" value="PP-binding"/>
    <property type="match status" value="1"/>
</dbReference>
<dbReference type="SUPFAM" id="SSF47336">
    <property type="entry name" value="ACP-like"/>
    <property type="match status" value="1"/>
</dbReference>
<organism evidence="4 5">
    <name type="scientific">Nibribacter ruber</name>
    <dbReference type="NCBI Taxonomy" id="2698458"/>
    <lineage>
        <taxon>Bacteria</taxon>
        <taxon>Pseudomonadati</taxon>
        <taxon>Bacteroidota</taxon>
        <taxon>Cytophagia</taxon>
        <taxon>Cytophagales</taxon>
        <taxon>Hymenobacteraceae</taxon>
        <taxon>Nibribacter</taxon>
    </lineage>
</organism>
<keyword evidence="5" id="KW-1185">Reference proteome</keyword>
<dbReference type="Proteomes" id="UP000464214">
    <property type="component" value="Chromosome"/>
</dbReference>
<name>A0A6P1P4L1_9BACT</name>
<dbReference type="InterPro" id="IPR003231">
    <property type="entry name" value="ACP"/>
</dbReference>
<evidence type="ECO:0000259" key="3">
    <source>
        <dbReference type="Pfam" id="PF00550"/>
    </source>
</evidence>
<dbReference type="GO" id="GO:0000035">
    <property type="term" value="F:acyl binding"/>
    <property type="evidence" value="ECO:0007669"/>
    <property type="project" value="TreeGrafter"/>
</dbReference>
<proteinExistence type="predicted"/>
<evidence type="ECO:0000256" key="1">
    <source>
        <dbReference type="ARBA" id="ARBA00022450"/>
    </source>
</evidence>
<protein>
    <submittedName>
        <fullName evidence="4">Acyl carrier protein</fullName>
    </submittedName>
</protein>
<evidence type="ECO:0000313" key="4">
    <source>
        <dbReference type="EMBL" id="QHL89268.1"/>
    </source>
</evidence>
<evidence type="ECO:0000313" key="5">
    <source>
        <dbReference type="Proteomes" id="UP000464214"/>
    </source>
</evidence>
<dbReference type="GO" id="GO:0000036">
    <property type="term" value="F:acyl carrier activity"/>
    <property type="evidence" value="ECO:0007669"/>
    <property type="project" value="TreeGrafter"/>
</dbReference>
<feature type="domain" description="Carrier" evidence="3">
    <location>
        <begin position="16"/>
        <end position="76"/>
    </location>
</feature>
<dbReference type="RefSeq" id="WP_160694460.1">
    <property type="nucleotide sequence ID" value="NZ_CP047897.1"/>
</dbReference>
<reference evidence="4 5" key="1">
    <citation type="submission" date="2020-01" db="EMBL/GenBank/DDBJ databases">
        <authorList>
            <person name="Kim M."/>
        </authorList>
    </citation>
    <scope>NUCLEOTIDE SEQUENCE [LARGE SCALE GENOMIC DNA]</scope>
    <source>
        <strain evidence="4 5">BT10</strain>
    </source>
</reference>
<dbReference type="PANTHER" id="PTHR20863:SF76">
    <property type="entry name" value="CARRIER DOMAIN-CONTAINING PROTEIN"/>
    <property type="match status" value="1"/>
</dbReference>
<dbReference type="Gene3D" id="1.10.1200.10">
    <property type="entry name" value="ACP-like"/>
    <property type="match status" value="1"/>
</dbReference>
<accession>A0A6P1P4L1</accession>
<dbReference type="KEGG" id="nib:GU926_18245"/>